<feature type="region of interest" description="Disordered" evidence="7">
    <location>
        <begin position="100"/>
        <end position="143"/>
    </location>
</feature>
<evidence type="ECO:0000256" key="5">
    <source>
        <dbReference type="ARBA" id="ARBA00022845"/>
    </source>
</evidence>
<evidence type="ECO:0000256" key="6">
    <source>
        <dbReference type="ARBA" id="ARBA00023016"/>
    </source>
</evidence>
<evidence type="ECO:0000256" key="2">
    <source>
        <dbReference type="ARBA" id="ARBA00007665"/>
    </source>
</evidence>
<evidence type="ECO:0000256" key="1">
    <source>
        <dbReference type="ARBA" id="ARBA00004496"/>
    </source>
</evidence>
<dbReference type="SUPFAM" id="SSF54495">
    <property type="entry name" value="UBC-like"/>
    <property type="match status" value="1"/>
</dbReference>
<keyword evidence="5" id="KW-0810">Translation regulation</keyword>
<dbReference type="Gene3D" id="3.10.110.10">
    <property type="entry name" value="Ubiquitin Conjugating Enzyme"/>
    <property type="match status" value="1"/>
</dbReference>
<dbReference type="STRING" id="1076935.U4L9T8"/>
<comment type="subcellular location">
    <subcellularLocation>
        <location evidence="1">Cytoplasm</location>
    </subcellularLocation>
</comment>
<dbReference type="GO" id="GO:0005737">
    <property type="term" value="C:cytoplasm"/>
    <property type="evidence" value="ECO:0007669"/>
    <property type="project" value="UniProtKB-SubCell"/>
</dbReference>
<dbReference type="InterPro" id="IPR036956">
    <property type="entry name" value="Impact_N_sf"/>
</dbReference>
<feature type="compositionally biased region" description="Low complexity" evidence="7">
    <location>
        <begin position="131"/>
        <end position="143"/>
    </location>
</feature>
<dbReference type="InterPro" id="IPR020568">
    <property type="entry name" value="Ribosomal_Su5_D2-typ_SF"/>
</dbReference>
<dbReference type="eggNOG" id="KOG3299">
    <property type="taxonomic scope" value="Eukaryota"/>
</dbReference>
<dbReference type="OrthoDB" id="69641at2759"/>
<dbReference type="PANTHER" id="PTHR16301:SF25">
    <property type="entry name" value="PROTEIN IMPACT"/>
    <property type="match status" value="1"/>
</dbReference>
<feature type="domain" description="RWD" evidence="8">
    <location>
        <begin position="7"/>
        <end position="112"/>
    </location>
</feature>
<dbReference type="InterPro" id="IPR016135">
    <property type="entry name" value="UBQ-conjugating_enzyme/RWD"/>
</dbReference>
<dbReference type="Proteomes" id="UP000018144">
    <property type="component" value="Unassembled WGS sequence"/>
</dbReference>
<dbReference type="InterPro" id="IPR023582">
    <property type="entry name" value="Impact"/>
</dbReference>
<evidence type="ECO:0000256" key="7">
    <source>
        <dbReference type="SAM" id="MobiDB-lite"/>
    </source>
</evidence>
<protein>
    <submittedName>
        <fullName evidence="9">Similar to Protein IMPACT homolog acc. no. O13997</fullName>
    </submittedName>
</protein>
<keyword evidence="4" id="KW-0678">Repressor</keyword>
<keyword evidence="3" id="KW-0963">Cytoplasm</keyword>
<evidence type="ECO:0000256" key="4">
    <source>
        <dbReference type="ARBA" id="ARBA00022491"/>
    </source>
</evidence>
<dbReference type="GO" id="GO:0006446">
    <property type="term" value="P:regulation of translational initiation"/>
    <property type="evidence" value="ECO:0007669"/>
    <property type="project" value="TreeGrafter"/>
</dbReference>
<dbReference type="AlphaFoldDB" id="U4L9T8"/>
<dbReference type="EMBL" id="HF936265">
    <property type="protein sequence ID" value="CCX15943.1"/>
    <property type="molecule type" value="Genomic_DNA"/>
</dbReference>
<dbReference type="Pfam" id="PF05773">
    <property type="entry name" value="RWD"/>
    <property type="match status" value="1"/>
</dbReference>
<name>U4L9T8_PYROM</name>
<organism evidence="9 10">
    <name type="scientific">Pyronema omphalodes (strain CBS 100304)</name>
    <name type="common">Pyronema confluens</name>
    <dbReference type="NCBI Taxonomy" id="1076935"/>
    <lineage>
        <taxon>Eukaryota</taxon>
        <taxon>Fungi</taxon>
        <taxon>Dikarya</taxon>
        <taxon>Ascomycota</taxon>
        <taxon>Pezizomycotina</taxon>
        <taxon>Pezizomycetes</taxon>
        <taxon>Pezizales</taxon>
        <taxon>Pyronemataceae</taxon>
        <taxon>Pyronema</taxon>
    </lineage>
</organism>
<dbReference type="InterPro" id="IPR006575">
    <property type="entry name" value="RWD_dom"/>
</dbReference>
<evidence type="ECO:0000313" key="10">
    <source>
        <dbReference type="Proteomes" id="UP000018144"/>
    </source>
</evidence>
<dbReference type="GO" id="GO:0140469">
    <property type="term" value="P:GCN2-mediated signaling"/>
    <property type="evidence" value="ECO:0007669"/>
    <property type="project" value="TreeGrafter"/>
</dbReference>
<evidence type="ECO:0000313" key="9">
    <source>
        <dbReference type="EMBL" id="CCX15943.1"/>
    </source>
</evidence>
<sequence>MNDDLADEIEALNAIYDSECLVPPSSSEAEVYILQPPTSVVYPQLTLRLRIPQTYPQQPPTILDAGSVGAALADEVLKNVWREGEVCLYDLVEGLREVLGGEPEPEPELPRQATPPPPPREPTPPPAVTVDLTPRPSSPDLSSDPWIIAPPVVEKKSTFVARVIEVTDAKEAQRLINTCLADKKLAKATHNISAYRIVRENGSTIQDNDDDGETAAGSRLAHLLQVMDVQNVLVVVSRWYGGVKLGPDRFRLINTAAREALVLGGFVKEEKKSTKGKGKK</sequence>
<dbReference type="SMART" id="SM00591">
    <property type="entry name" value="RWD"/>
    <property type="match status" value="1"/>
</dbReference>
<dbReference type="InterPro" id="IPR001498">
    <property type="entry name" value="Impact_N"/>
</dbReference>
<dbReference type="SUPFAM" id="SSF54211">
    <property type="entry name" value="Ribosomal protein S5 domain 2-like"/>
    <property type="match status" value="1"/>
</dbReference>
<keyword evidence="10" id="KW-1185">Reference proteome</keyword>
<evidence type="ECO:0000259" key="8">
    <source>
        <dbReference type="PROSITE" id="PS50908"/>
    </source>
</evidence>
<evidence type="ECO:0000256" key="3">
    <source>
        <dbReference type="ARBA" id="ARBA00022490"/>
    </source>
</evidence>
<reference evidence="9 10" key="1">
    <citation type="journal article" date="2013" name="PLoS Genet.">
        <title>The genome and development-dependent transcriptomes of Pyronema confluens: a window into fungal evolution.</title>
        <authorList>
            <person name="Traeger S."/>
            <person name="Altegoer F."/>
            <person name="Freitag M."/>
            <person name="Gabaldon T."/>
            <person name="Kempken F."/>
            <person name="Kumar A."/>
            <person name="Marcet-Houben M."/>
            <person name="Poggeler S."/>
            <person name="Stajich J.E."/>
            <person name="Nowrousian M."/>
        </authorList>
    </citation>
    <scope>NUCLEOTIDE SEQUENCE [LARGE SCALE GENOMIC DNA]</scope>
    <source>
        <strain evidence="10">CBS 100304</strain>
        <tissue evidence="9">Vegetative mycelium</tissue>
    </source>
</reference>
<feature type="compositionally biased region" description="Pro residues" evidence="7">
    <location>
        <begin position="113"/>
        <end position="127"/>
    </location>
</feature>
<proteinExistence type="inferred from homology"/>
<keyword evidence="6" id="KW-0346">Stress response</keyword>
<dbReference type="PROSITE" id="PS50908">
    <property type="entry name" value="RWD"/>
    <property type="match status" value="1"/>
</dbReference>
<dbReference type="Pfam" id="PF01205">
    <property type="entry name" value="Impact_N"/>
    <property type="match status" value="1"/>
</dbReference>
<dbReference type="OMA" id="HLMQVMD"/>
<dbReference type="PANTHER" id="PTHR16301">
    <property type="entry name" value="IMPACT-RELATED"/>
    <property type="match status" value="1"/>
</dbReference>
<dbReference type="Gene3D" id="3.30.230.30">
    <property type="entry name" value="Impact, N-terminal domain"/>
    <property type="match status" value="1"/>
</dbReference>
<comment type="similarity">
    <text evidence="2">Belongs to the IMPACT family.</text>
</comment>
<gene>
    <name evidence="9" type="ORF">PCON_02402</name>
</gene>
<accession>U4L9T8</accession>